<keyword evidence="5 10" id="KW-0269">Exonuclease</keyword>
<dbReference type="GO" id="GO:0003676">
    <property type="term" value="F:nucleic acid binding"/>
    <property type="evidence" value="ECO:0007669"/>
    <property type="project" value="InterPro"/>
</dbReference>
<evidence type="ECO:0000259" key="9">
    <source>
        <dbReference type="Pfam" id="PF17768"/>
    </source>
</evidence>
<proteinExistence type="inferred from homology"/>
<dbReference type="InterPro" id="IPR041122">
    <property type="entry name" value="RecJ_OB"/>
</dbReference>
<accession>A0A1D9GBM3</accession>
<dbReference type="EMBL" id="CP017708">
    <property type="protein sequence ID" value="AOY84780.2"/>
    <property type="molecule type" value="Genomic_DNA"/>
</dbReference>
<evidence type="ECO:0000256" key="3">
    <source>
        <dbReference type="ARBA" id="ARBA00022722"/>
    </source>
</evidence>
<dbReference type="GO" id="GO:0008409">
    <property type="term" value="F:5'-3' exonuclease activity"/>
    <property type="evidence" value="ECO:0007669"/>
    <property type="project" value="InterPro"/>
</dbReference>
<dbReference type="InterPro" id="IPR038763">
    <property type="entry name" value="DHH_sf"/>
</dbReference>
<dbReference type="InterPro" id="IPR004610">
    <property type="entry name" value="RecJ"/>
</dbReference>
<dbReference type="InterPro" id="IPR001667">
    <property type="entry name" value="DDH_dom"/>
</dbReference>
<evidence type="ECO:0000313" key="11">
    <source>
        <dbReference type="Proteomes" id="UP000176944"/>
    </source>
</evidence>
<evidence type="ECO:0000259" key="7">
    <source>
        <dbReference type="Pfam" id="PF01368"/>
    </source>
</evidence>
<dbReference type="Gene3D" id="3.10.310.30">
    <property type="match status" value="1"/>
</dbReference>
<sequence length="955" mass="107953">MSESISQSQWQVLGPPEIPQWFIEAVKSHTKGYSGHYAAQLLWQRGIREERQLAGFLNPDLYQPTSPFDFGQEMKWAVKRLLQAREAGEKVAIWGDFDADGITATSVLWEGLGQFFWQHQQLSYYIPNRLTESHGLNCPGIDQLHASGVKLIVTCDTGSTNLREIDYAHQLGMDVIITDHHTLPDDRPPVVSIINSRYFAETHPLFNLSGVAVAYKLVEAMYQLLPNIPQQRLEGLLDLVAIGLIADLVELSGDCRYLAQRGIEQLKQQLQTRSRPGIARLLQLCKRSGDRPMDISFGLGPRINAVSRIQGDASFCVELLTSKDEKRCEQLALETELANTRRMSLQKDITKQVKDKLAKLDLSTTNVIVLEDPQWPVGVLGLVAGQIAQEYGRPTILLSTVLLSTESSDRESQLVQAGLEDKHSYSIARGSARSVNNIDLYELVNSQAHLLHRFGGHPFAAGLSLPVDNIPLFTEAINQQLAQKLGTTGALMMPAMEADLVVKVAELGKPLFDELKHLEPCGMGNPVPKMLIKNCWFEQVWNRNSKDLRGRKVQYIKTKFEIWDDSTSIGFPGIWWGHYKDEVPKVRCNAVVELDYNNYEKRPEVRLVAVQPCQEKDFFQSCFQVSNQLDWILDWRGQELQVGRFQVEGSQELQVGKLKVVREAWPKGQGSEELKVGRFQGEGFPDNLQPDHLQPVTKTNLQPDNLQPDNLQPDNLQPDNLQPDNLQPDNLQPDNLQPDHLQPDHLQPDHLQPVTKTNLQPDNLQPDNLQPDNLQPDNRQGLTPLMVYECPTSWDELQVWCRRAIQAERQLAIAYPRPQQLSAQDTWKKLLGIAKFLSRTGQSATLVQLQEKLDLSDRTVELGLNALSVIGFEVSHQDWGVQISWHGREWSSDWPLATLRERTNVAGNDAIALRARCANAIFFAAIEEEQFRRQYFYQVPLSTIAGYSMVGIKQD</sequence>
<keyword evidence="3" id="KW-0540">Nuclease</keyword>
<organism evidence="10 11">
    <name type="scientific">Moorena producens (strain JHB)</name>
    <dbReference type="NCBI Taxonomy" id="1454205"/>
    <lineage>
        <taxon>Bacteria</taxon>
        <taxon>Bacillati</taxon>
        <taxon>Cyanobacteriota</taxon>
        <taxon>Cyanophyceae</taxon>
        <taxon>Coleofasciculales</taxon>
        <taxon>Coleofasciculaceae</taxon>
        <taxon>Moorena</taxon>
    </lineage>
</organism>
<evidence type="ECO:0000256" key="5">
    <source>
        <dbReference type="ARBA" id="ARBA00022839"/>
    </source>
</evidence>
<protein>
    <recommendedName>
        <fullName evidence="2">Single-stranded-DNA-specific exonuclease RecJ</fullName>
    </recommendedName>
</protein>
<evidence type="ECO:0000256" key="2">
    <source>
        <dbReference type="ARBA" id="ARBA00019841"/>
    </source>
</evidence>
<dbReference type="PANTHER" id="PTHR30255:SF2">
    <property type="entry name" value="SINGLE-STRANDED-DNA-SPECIFIC EXONUCLEASE RECJ"/>
    <property type="match status" value="1"/>
</dbReference>
<dbReference type="Pfam" id="PF01368">
    <property type="entry name" value="DHH"/>
    <property type="match status" value="1"/>
</dbReference>
<gene>
    <name evidence="10" type="primary">recJ</name>
    <name evidence="10" type="ORF">BJP36_19815</name>
</gene>
<name>A0A1D9GBM3_MOOP1</name>
<evidence type="ECO:0000256" key="1">
    <source>
        <dbReference type="ARBA" id="ARBA00005915"/>
    </source>
</evidence>
<dbReference type="Proteomes" id="UP000176944">
    <property type="component" value="Chromosome"/>
</dbReference>
<dbReference type="InterPro" id="IPR003156">
    <property type="entry name" value="DHHA1_dom"/>
</dbReference>
<feature type="region of interest" description="Disordered" evidence="6">
    <location>
        <begin position="680"/>
        <end position="780"/>
    </location>
</feature>
<evidence type="ECO:0000256" key="6">
    <source>
        <dbReference type="SAM" id="MobiDB-lite"/>
    </source>
</evidence>
<dbReference type="PANTHER" id="PTHR30255">
    <property type="entry name" value="SINGLE-STRANDED-DNA-SPECIFIC EXONUCLEASE RECJ"/>
    <property type="match status" value="1"/>
</dbReference>
<dbReference type="Pfam" id="PF02272">
    <property type="entry name" value="DHHA1"/>
    <property type="match status" value="1"/>
</dbReference>
<dbReference type="Pfam" id="PF17768">
    <property type="entry name" value="RecJ_OB"/>
    <property type="match status" value="1"/>
</dbReference>
<feature type="domain" description="DDH" evidence="7">
    <location>
        <begin position="90"/>
        <end position="243"/>
    </location>
</feature>
<dbReference type="GO" id="GO:0006281">
    <property type="term" value="P:DNA repair"/>
    <property type="evidence" value="ECO:0007669"/>
    <property type="project" value="InterPro"/>
</dbReference>
<dbReference type="SUPFAM" id="SSF64182">
    <property type="entry name" value="DHH phosphoesterases"/>
    <property type="match status" value="1"/>
</dbReference>
<evidence type="ECO:0000313" key="10">
    <source>
        <dbReference type="EMBL" id="AOY84780.2"/>
    </source>
</evidence>
<comment type="similarity">
    <text evidence="1">Belongs to the RecJ family.</text>
</comment>
<feature type="compositionally biased region" description="Polar residues" evidence="6">
    <location>
        <begin position="754"/>
        <end position="780"/>
    </location>
</feature>
<dbReference type="GO" id="GO:0006310">
    <property type="term" value="P:DNA recombination"/>
    <property type="evidence" value="ECO:0007669"/>
    <property type="project" value="InterPro"/>
</dbReference>
<dbReference type="InterPro" id="IPR051673">
    <property type="entry name" value="SSDNA_exonuclease_RecJ"/>
</dbReference>
<dbReference type="AlphaFoldDB" id="A0A1D9GBM3"/>
<dbReference type="NCBIfam" id="TIGR00644">
    <property type="entry name" value="recJ"/>
    <property type="match status" value="1"/>
</dbReference>
<evidence type="ECO:0000259" key="8">
    <source>
        <dbReference type="Pfam" id="PF02272"/>
    </source>
</evidence>
<feature type="domain" description="RecJ OB" evidence="9">
    <location>
        <begin position="499"/>
        <end position="608"/>
    </location>
</feature>
<evidence type="ECO:0000256" key="4">
    <source>
        <dbReference type="ARBA" id="ARBA00022801"/>
    </source>
</evidence>
<feature type="compositionally biased region" description="Polar residues" evidence="6">
    <location>
        <begin position="696"/>
        <end position="735"/>
    </location>
</feature>
<feature type="domain" description="DHHA1" evidence="8">
    <location>
        <begin position="365"/>
        <end position="482"/>
    </location>
</feature>
<dbReference type="Gene3D" id="3.90.1640.30">
    <property type="match status" value="1"/>
</dbReference>
<keyword evidence="4" id="KW-0378">Hydrolase</keyword>
<reference evidence="11" key="1">
    <citation type="submission" date="2016-10" db="EMBL/GenBank/DDBJ databases">
        <title>Comparative genomics uncovers the prolific and rare metabolic potential of the cyanobacterial genus Moorea.</title>
        <authorList>
            <person name="Leao T."/>
            <person name="Castelao G."/>
            <person name="Korobeynikov A."/>
            <person name="Monroe E.A."/>
            <person name="Podell S."/>
            <person name="Glukhov E."/>
            <person name="Allen E."/>
            <person name="Gerwick W.H."/>
            <person name="Gerwick L."/>
        </authorList>
    </citation>
    <scope>NUCLEOTIDE SEQUENCE [LARGE SCALE GENOMIC DNA]</scope>
    <source>
        <strain evidence="11">JHB</strain>
    </source>
</reference>